<feature type="compositionally biased region" description="Basic residues" evidence="1">
    <location>
        <begin position="107"/>
        <end position="117"/>
    </location>
</feature>
<dbReference type="GeneID" id="115742467"/>
<dbReference type="RefSeq" id="XP_048138897.1">
    <property type="nucleotide sequence ID" value="XM_048282940.1"/>
</dbReference>
<protein>
    <submittedName>
        <fullName evidence="4 5">CLAVATA3/ESR (CLE)-related protein TDIF</fullName>
    </submittedName>
</protein>
<feature type="compositionally biased region" description="Low complexity" evidence="1">
    <location>
        <begin position="90"/>
        <end position="105"/>
    </location>
</feature>
<feature type="transmembrane region" description="Helical" evidence="2">
    <location>
        <begin position="41"/>
        <end position="61"/>
    </location>
</feature>
<keyword evidence="3" id="KW-1185">Reference proteome</keyword>
<gene>
    <name evidence="4 5" type="primary">LOC115742467</name>
</gene>
<proteinExistence type="predicted"/>
<keyword evidence="2" id="KW-0472">Membrane</keyword>
<organism evidence="3 4">
    <name type="scientific">Rhodamnia argentea</name>
    <dbReference type="NCBI Taxonomy" id="178133"/>
    <lineage>
        <taxon>Eukaryota</taxon>
        <taxon>Viridiplantae</taxon>
        <taxon>Streptophyta</taxon>
        <taxon>Embryophyta</taxon>
        <taxon>Tracheophyta</taxon>
        <taxon>Spermatophyta</taxon>
        <taxon>Magnoliopsida</taxon>
        <taxon>eudicotyledons</taxon>
        <taxon>Gunneridae</taxon>
        <taxon>Pentapetalae</taxon>
        <taxon>rosids</taxon>
        <taxon>malvids</taxon>
        <taxon>Myrtales</taxon>
        <taxon>Myrtaceae</taxon>
        <taxon>Myrtoideae</taxon>
        <taxon>Myrteae</taxon>
        <taxon>Australasian group</taxon>
        <taxon>Rhodamnia</taxon>
    </lineage>
</organism>
<keyword evidence="2" id="KW-0812">Transmembrane</keyword>
<name>A0ABM3HQM4_9MYRT</name>
<accession>A0ABM3HQM4</accession>
<dbReference type="Proteomes" id="UP000827889">
    <property type="component" value="Chromosome 7"/>
</dbReference>
<reference evidence="4 5" key="1">
    <citation type="submission" date="2025-05" db="UniProtKB">
        <authorList>
            <consortium name="RefSeq"/>
        </authorList>
    </citation>
    <scope>IDENTIFICATION</scope>
    <source>
        <tissue evidence="4 5">Leaf</tissue>
    </source>
</reference>
<evidence type="ECO:0000256" key="2">
    <source>
        <dbReference type="SAM" id="Phobius"/>
    </source>
</evidence>
<feature type="region of interest" description="Disordered" evidence="1">
    <location>
        <begin position="90"/>
        <end position="138"/>
    </location>
</feature>
<dbReference type="PANTHER" id="PTHR35301:SF1">
    <property type="entry name" value="CLAVATA3_ESR (CLE)-RELATED PROTEIN 41-RELATED"/>
    <property type="match status" value="1"/>
</dbReference>
<dbReference type="InterPro" id="IPR037495">
    <property type="entry name" value="CLE41/42/44"/>
</dbReference>
<evidence type="ECO:0000313" key="3">
    <source>
        <dbReference type="Proteomes" id="UP000827889"/>
    </source>
</evidence>
<dbReference type="PANTHER" id="PTHR35301">
    <property type="entry name" value="CLAVATA3/ESR (CLE)-RELATED PROTEIN 41-RELATED"/>
    <property type="match status" value="1"/>
</dbReference>
<evidence type="ECO:0000256" key="1">
    <source>
        <dbReference type="SAM" id="MobiDB-lite"/>
    </source>
</evidence>
<keyword evidence="2" id="KW-1133">Transmembrane helix</keyword>
<dbReference type="RefSeq" id="XP_048138898.1">
    <property type="nucleotide sequence ID" value="XM_048282941.1"/>
</dbReference>
<evidence type="ECO:0000313" key="4">
    <source>
        <dbReference type="RefSeq" id="XP_048138897.1"/>
    </source>
</evidence>
<evidence type="ECO:0000313" key="5">
    <source>
        <dbReference type="RefSeq" id="XP_048138898.1"/>
    </source>
</evidence>
<sequence length="138" mass="14973">MDIDLLWAIGGWFLFFDCMAASSSSSTSSSLSEGHTKLNHLFITFFLFLSLLSFVFLVSTIHPMDGAEKPSLVRSSSSLIIARRLLLSSSDHSMESSSSSSSTVSFHPKKASNRKASSRQFEAGAHEVPSGPNPISNR</sequence>